<evidence type="ECO:0000259" key="1">
    <source>
        <dbReference type="Pfam" id="PF10979"/>
    </source>
</evidence>
<accession>A0ABY4E1H0</accession>
<name>A0ABY4E1H0_9NEIS</name>
<dbReference type="Proteomes" id="UP000832011">
    <property type="component" value="Chromosome"/>
</dbReference>
<keyword evidence="4" id="KW-1185">Reference proteome</keyword>
<dbReference type="Pfam" id="PF10979">
    <property type="entry name" value="DUF2786"/>
    <property type="match status" value="1"/>
</dbReference>
<sequence length="233" mass="26099">MDKKTALAKIKKCLALAKSANEHEAAQALKQAQALMREFEVTEQDVEWSQVNEASQPYTSRCAVWQVGLVNMCAKAFGCNHFSCTKWDNGQYKTRINFVGIGARPELAAYAYEVLLRQVRKARSEYRKTALNRLRNTKTISYRLDAFSVGWVRSVRDLVTTFASSPTEQAILNGYMKKNYPDLIEQEVKPKAANQALKTAANMDYLHGQKAGESAQLNHAMGHSPKQLGVNHG</sequence>
<dbReference type="PIRSF" id="PIRSF028111">
    <property type="entry name" value="UCP028111"/>
    <property type="match status" value="1"/>
</dbReference>
<proteinExistence type="predicted"/>
<dbReference type="Pfam" id="PF23771">
    <property type="entry name" value="DUF7168"/>
    <property type="match status" value="1"/>
</dbReference>
<dbReference type="InterPro" id="IPR024498">
    <property type="entry name" value="DUF2786"/>
</dbReference>
<dbReference type="EMBL" id="CP091511">
    <property type="protein sequence ID" value="UOO89620.1"/>
    <property type="molecule type" value="Genomic_DNA"/>
</dbReference>
<evidence type="ECO:0000313" key="3">
    <source>
        <dbReference type="EMBL" id="UOO89620.1"/>
    </source>
</evidence>
<dbReference type="InterPro" id="IPR055592">
    <property type="entry name" value="DUF7168"/>
</dbReference>
<feature type="domain" description="DUF7168" evidence="2">
    <location>
        <begin position="55"/>
        <end position="189"/>
    </location>
</feature>
<evidence type="ECO:0000259" key="2">
    <source>
        <dbReference type="Pfam" id="PF23771"/>
    </source>
</evidence>
<dbReference type="InterPro" id="IPR016868">
    <property type="entry name" value="Phage_B3_Orf5"/>
</dbReference>
<evidence type="ECO:0000313" key="4">
    <source>
        <dbReference type="Proteomes" id="UP000832011"/>
    </source>
</evidence>
<feature type="domain" description="DUF2786" evidence="1">
    <location>
        <begin position="6"/>
        <end position="41"/>
    </location>
</feature>
<dbReference type="RefSeq" id="WP_159061385.1">
    <property type="nucleotide sequence ID" value="NZ_CABKVG010000007.1"/>
</dbReference>
<reference evidence="3 4" key="1">
    <citation type="journal article" date="2022" name="Res Sq">
        <title>Evolution of multicellular longitudinally dividing oral cavity symbionts (Neisseriaceae).</title>
        <authorList>
            <person name="Nyongesa S."/>
            <person name="Weber P."/>
            <person name="Bernet E."/>
            <person name="Pullido F."/>
            <person name="Nieckarz M."/>
            <person name="Delaby M."/>
            <person name="Nieves C."/>
            <person name="Viehboeck T."/>
            <person name="Krause N."/>
            <person name="Rivera-Millot A."/>
            <person name="Nakamura A."/>
            <person name="Vischer N."/>
            <person name="VanNieuwenhze M."/>
            <person name="Brun Y."/>
            <person name="Cava F."/>
            <person name="Bulgheresi S."/>
            <person name="Veyrier F."/>
        </authorList>
    </citation>
    <scope>NUCLEOTIDE SEQUENCE [LARGE SCALE GENOMIC DNA]</scope>
    <source>
        <strain evidence="3 4">SN4</strain>
    </source>
</reference>
<organism evidence="3 4">
    <name type="scientific">Vitreoscilla massiliensis</name>
    <dbReference type="NCBI Taxonomy" id="1689272"/>
    <lineage>
        <taxon>Bacteria</taxon>
        <taxon>Pseudomonadati</taxon>
        <taxon>Pseudomonadota</taxon>
        <taxon>Betaproteobacteria</taxon>
        <taxon>Neisseriales</taxon>
        <taxon>Neisseriaceae</taxon>
        <taxon>Vitreoscilla</taxon>
    </lineage>
</organism>
<protein>
    <submittedName>
        <fullName evidence="3">DUF2786 domain-containing protein</fullName>
    </submittedName>
</protein>
<gene>
    <name evidence="3" type="ORF">LVJ82_01140</name>
</gene>